<sequence>MTTPVKVYIVLNIAGAGFVTDFDGITTEFDLKPAGKQVVTVLSSSTTGVTYSDYKGTAAPKIYSAGFDAVGKCEPLYKALSADNAAKSKIGIVSALTTVDFGSTDASNQYHVGKYVNYLNSASIGQSFVAMSPG</sequence>
<dbReference type="Proteomes" id="UP001328107">
    <property type="component" value="Unassembled WGS sequence"/>
</dbReference>
<organism evidence="1 2">
    <name type="scientific">Pristionchus mayeri</name>
    <dbReference type="NCBI Taxonomy" id="1317129"/>
    <lineage>
        <taxon>Eukaryota</taxon>
        <taxon>Metazoa</taxon>
        <taxon>Ecdysozoa</taxon>
        <taxon>Nematoda</taxon>
        <taxon>Chromadorea</taxon>
        <taxon>Rhabditida</taxon>
        <taxon>Rhabditina</taxon>
        <taxon>Diplogasteromorpha</taxon>
        <taxon>Diplogasteroidea</taxon>
        <taxon>Neodiplogasteridae</taxon>
        <taxon>Pristionchus</taxon>
    </lineage>
</organism>
<name>A0AAN4ZE37_9BILA</name>
<dbReference type="AlphaFoldDB" id="A0AAN4ZE37"/>
<evidence type="ECO:0000313" key="2">
    <source>
        <dbReference type="Proteomes" id="UP001328107"/>
    </source>
</evidence>
<protein>
    <submittedName>
        <fullName evidence="1">Uncharacterized protein</fullName>
    </submittedName>
</protein>
<accession>A0AAN4ZE37</accession>
<keyword evidence="2" id="KW-1185">Reference proteome</keyword>
<proteinExistence type="predicted"/>
<gene>
    <name evidence="1" type="ORF">PMAYCL1PPCAC_09271</name>
</gene>
<feature type="non-terminal residue" evidence="1">
    <location>
        <position position="134"/>
    </location>
</feature>
<dbReference type="EMBL" id="BTRK01000002">
    <property type="protein sequence ID" value="GMR39076.1"/>
    <property type="molecule type" value="Genomic_DNA"/>
</dbReference>
<evidence type="ECO:0000313" key="1">
    <source>
        <dbReference type="EMBL" id="GMR39076.1"/>
    </source>
</evidence>
<comment type="caution">
    <text evidence="1">The sequence shown here is derived from an EMBL/GenBank/DDBJ whole genome shotgun (WGS) entry which is preliminary data.</text>
</comment>
<reference evidence="2" key="1">
    <citation type="submission" date="2022-10" db="EMBL/GenBank/DDBJ databases">
        <title>Genome assembly of Pristionchus species.</title>
        <authorList>
            <person name="Yoshida K."/>
            <person name="Sommer R.J."/>
        </authorList>
    </citation>
    <scope>NUCLEOTIDE SEQUENCE [LARGE SCALE GENOMIC DNA]</scope>
    <source>
        <strain evidence="2">RS5460</strain>
    </source>
</reference>